<proteinExistence type="predicted"/>
<name>A0ABT5WXX7_9SPHN</name>
<feature type="domain" description="TtsA-like Glycoside hydrolase family 108" evidence="1">
    <location>
        <begin position="25"/>
        <end position="114"/>
    </location>
</feature>
<gene>
    <name evidence="3" type="ORF">PYV00_24010</name>
</gene>
<accession>A0ABT5WXX7</accession>
<evidence type="ECO:0000259" key="1">
    <source>
        <dbReference type="Pfam" id="PF05838"/>
    </source>
</evidence>
<dbReference type="Proteomes" id="UP001216253">
    <property type="component" value="Unassembled WGS sequence"/>
</dbReference>
<dbReference type="CDD" id="cd13926">
    <property type="entry name" value="N-acetylmuramidase_GH108"/>
    <property type="match status" value="1"/>
</dbReference>
<organism evidence="3 4">
    <name type="scientific">Novosphingobium album</name>
    <name type="common">ex Liu et al. 2023</name>
    <dbReference type="NCBI Taxonomy" id="3031130"/>
    <lineage>
        <taxon>Bacteria</taxon>
        <taxon>Pseudomonadati</taxon>
        <taxon>Pseudomonadota</taxon>
        <taxon>Alphaproteobacteria</taxon>
        <taxon>Sphingomonadales</taxon>
        <taxon>Sphingomonadaceae</taxon>
        <taxon>Novosphingobium</taxon>
    </lineage>
</organism>
<keyword evidence="4" id="KW-1185">Reference proteome</keyword>
<dbReference type="Pfam" id="PF09374">
    <property type="entry name" value="PG_binding_3"/>
    <property type="match status" value="1"/>
</dbReference>
<keyword evidence="3" id="KW-0378">Hydrolase</keyword>
<dbReference type="RefSeq" id="WP_275230880.1">
    <property type="nucleotide sequence ID" value="NZ_JARESE010000118.1"/>
</dbReference>
<dbReference type="InterPro" id="IPR018537">
    <property type="entry name" value="Peptidoglycan-bd_3"/>
</dbReference>
<feature type="domain" description="Peptidoglycan binding" evidence="2">
    <location>
        <begin position="117"/>
        <end position="196"/>
    </location>
</feature>
<comment type="caution">
    <text evidence="3">The sequence shown here is derived from an EMBL/GenBank/DDBJ whole genome shotgun (WGS) entry which is preliminary data.</text>
</comment>
<dbReference type="SUPFAM" id="SSF53955">
    <property type="entry name" value="Lysozyme-like"/>
    <property type="match status" value="1"/>
</dbReference>
<dbReference type="GO" id="GO:0016787">
    <property type="term" value="F:hydrolase activity"/>
    <property type="evidence" value="ECO:0007669"/>
    <property type="project" value="UniProtKB-KW"/>
</dbReference>
<dbReference type="InterPro" id="IPR008565">
    <property type="entry name" value="TtsA-like_GH18_dom"/>
</dbReference>
<protein>
    <submittedName>
        <fullName evidence="3">Glycosyl hydrolase 108 family protein</fullName>
    </submittedName>
</protein>
<dbReference type="Gene3D" id="1.20.141.10">
    <property type="entry name" value="Chitosanase, subunit A, domain 1"/>
    <property type="match status" value="1"/>
</dbReference>
<evidence type="ECO:0000313" key="4">
    <source>
        <dbReference type="Proteomes" id="UP001216253"/>
    </source>
</evidence>
<evidence type="ECO:0000259" key="2">
    <source>
        <dbReference type="Pfam" id="PF09374"/>
    </source>
</evidence>
<sequence length="220" mass="23682">MAAPGPGPSPAVKGGISAALLAILATVFAIEGGYVDHPNDPGGATNHGVTEQVARRHGYAGDMRVLPKHCAGADDICADRILVRDYVEKPGLAPLVEIEPAVAEEVIDSAVNFGPARPSRWLQLSLNELGGADLSVDGKVGPRTIERYRHYALTAGAGGCVAMLDALDARQAAEYARLVRVNPRLKVFYRGWMRWRVGNVDRARCFDRRWWEPAASTKGT</sequence>
<dbReference type="Pfam" id="PF05838">
    <property type="entry name" value="Glyco_hydro_108"/>
    <property type="match status" value="1"/>
</dbReference>
<dbReference type="EMBL" id="JARESE010000118">
    <property type="protein sequence ID" value="MDE8654763.1"/>
    <property type="molecule type" value="Genomic_DNA"/>
</dbReference>
<dbReference type="InterPro" id="IPR023346">
    <property type="entry name" value="Lysozyme-like_dom_sf"/>
</dbReference>
<reference evidence="3 4" key="1">
    <citation type="submission" date="2023-03" db="EMBL/GenBank/DDBJ databases">
        <title>NovoSphingobium album sp. nov. isolated from polycyclic aromatic hydrocarbons- and heavy-metal polluted soil.</title>
        <authorList>
            <person name="Liu Z."/>
            <person name="Wang K."/>
        </authorList>
    </citation>
    <scope>NUCLEOTIDE SEQUENCE [LARGE SCALE GENOMIC DNA]</scope>
    <source>
        <strain evidence="3 4">H3SJ31-1</strain>
    </source>
</reference>
<evidence type="ECO:0000313" key="3">
    <source>
        <dbReference type="EMBL" id="MDE8654763.1"/>
    </source>
</evidence>